<sequence length="95" mass="10618">MAEKDSENTTNPPLLEFPCDFPIKVMGETQDIFSETIISLIQTMLPEFNASNIEMRASSGGKYISLTCTVTVTSQVQLDNVYRLLTSHPLVKYTL</sequence>
<evidence type="ECO:0000256" key="1">
    <source>
        <dbReference type="ARBA" id="ARBA00008460"/>
    </source>
</evidence>
<protein>
    <submittedName>
        <fullName evidence="2">Uncharacterized protein</fullName>
    </submittedName>
</protein>
<comment type="caution">
    <text evidence="2">The sequence shown here is derived from an EMBL/GenBank/DDBJ whole genome shotgun (WGS) entry which is preliminary data.</text>
</comment>
<dbReference type="EMBL" id="MLJW01000054">
    <property type="protein sequence ID" value="OIR04933.1"/>
    <property type="molecule type" value="Genomic_DNA"/>
</dbReference>
<dbReference type="PANTHER" id="PTHR38036">
    <property type="entry name" value="UPF0250 PROTEIN YBED"/>
    <property type="match status" value="1"/>
</dbReference>
<name>A0A1J5SLD9_9ZZZZ</name>
<accession>A0A1J5SLD9</accession>
<dbReference type="Pfam" id="PF04359">
    <property type="entry name" value="DUF493"/>
    <property type="match status" value="1"/>
</dbReference>
<dbReference type="AlphaFoldDB" id="A0A1J5SLD9"/>
<comment type="similarity">
    <text evidence="1">Belongs to the UPF0250 family.</text>
</comment>
<dbReference type="InterPro" id="IPR027471">
    <property type="entry name" value="YbeD-like_sf"/>
</dbReference>
<dbReference type="Gene3D" id="3.30.70.260">
    <property type="match status" value="1"/>
</dbReference>
<gene>
    <name evidence="2" type="ORF">GALL_130230</name>
</gene>
<proteinExistence type="inferred from homology"/>
<reference evidence="2" key="1">
    <citation type="submission" date="2016-10" db="EMBL/GenBank/DDBJ databases">
        <title>Sequence of Gallionella enrichment culture.</title>
        <authorList>
            <person name="Poehlein A."/>
            <person name="Muehling M."/>
            <person name="Daniel R."/>
        </authorList>
    </citation>
    <scope>NUCLEOTIDE SEQUENCE</scope>
</reference>
<dbReference type="HAMAP" id="MF_00659">
    <property type="entry name" value="UPF0250"/>
    <property type="match status" value="1"/>
</dbReference>
<dbReference type="InterPro" id="IPR007454">
    <property type="entry name" value="UPF0250_YbeD-like"/>
</dbReference>
<dbReference type="PANTHER" id="PTHR38036:SF1">
    <property type="entry name" value="UPF0250 PROTEIN YBED"/>
    <property type="match status" value="1"/>
</dbReference>
<evidence type="ECO:0000313" key="2">
    <source>
        <dbReference type="EMBL" id="OIR04933.1"/>
    </source>
</evidence>
<organism evidence="2">
    <name type="scientific">mine drainage metagenome</name>
    <dbReference type="NCBI Taxonomy" id="410659"/>
    <lineage>
        <taxon>unclassified sequences</taxon>
        <taxon>metagenomes</taxon>
        <taxon>ecological metagenomes</taxon>
    </lineage>
</organism>
<dbReference type="SUPFAM" id="SSF117991">
    <property type="entry name" value="YbeD/HP0495-like"/>
    <property type="match status" value="1"/>
</dbReference>